<reference evidence="2" key="1">
    <citation type="journal article" date="2017" name="Nat. Ecol. Evol.">
        <title>Genome expansion and lineage-specific genetic innovations in the forest pathogenic fungi Armillaria.</title>
        <authorList>
            <person name="Sipos G."/>
            <person name="Prasanna A.N."/>
            <person name="Walter M.C."/>
            <person name="O'Connor E."/>
            <person name="Balint B."/>
            <person name="Krizsan K."/>
            <person name="Kiss B."/>
            <person name="Hess J."/>
            <person name="Varga T."/>
            <person name="Slot J."/>
            <person name="Riley R."/>
            <person name="Boka B."/>
            <person name="Rigling D."/>
            <person name="Barry K."/>
            <person name="Lee J."/>
            <person name="Mihaltcheva S."/>
            <person name="LaButti K."/>
            <person name="Lipzen A."/>
            <person name="Waldron R."/>
            <person name="Moloney N.M."/>
            <person name="Sperisen C."/>
            <person name="Kredics L."/>
            <person name="Vagvoelgyi C."/>
            <person name="Patrignani A."/>
            <person name="Fitzpatrick D."/>
            <person name="Nagy I."/>
            <person name="Doyle S."/>
            <person name="Anderson J.B."/>
            <person name="Grigoriev I.V."/>
            <person name="Gueldener U."/>
            <person name="Muensterkoetter M."/>
            <person name="Nagy L.G."/>
        </authorList>
    </citation>
    <scope>NUCLEOTIDE SEQUENCE [LARGE SCALE GENOMIC DNA]</scope>
    <source>
        <strain evidence="2">C18/9</strain>
    </source>
</reference>
<gene>
    <name evidence="1" type="ORF">ARMOST_12246</name>
</gene>
<proteinExistence type="predicted"/>
<organism evidence="1 2">
    <name type="scientific">Armillaria ostoyae</name>
    <name type="common">Armillaria root rot fungus</name>
    <dbReference type="NCBI Taxonomy" id="47428"/>
    <lineage>
        <taxon>Eukaryota</taxon>
        <taxon>Fungi</taxon>
        <taxon>Dikarya</taxon>
        <taxon>Basidiomycota</taxon>
        <taxon>Agaricomycotina</taxon>
        <taxon>Agaricomycetes</taxon>
        <taxon>Agaricomycetidae</taxon>
        <taxon>Agaricales</taxon>
        <taxon>Marasmiineae</taxon>
        <taxon>Physalacriaceae</taxon>
        <taxon>Armillaria</taxon>
    </lineage>
</organism>
<dbReference type="OrthoDB" id="10449152at2759"/>
<evidence type="ECO:0000313" key="1">
    <source>
        <dbReference type="EMBL" id="SJL08874.1"/>
    </source>
</evidence>
<keyword evidence="2" id="KW-1185">Reference proteome</keyword>
<sequence>MLLAAGISCYLTRRTYGCKRVTSDFDTFELLAFSYHWIKAMAFLLCPPNMSRAGLGYQGQTEAIFPSGLGPSIRDYDYRGYKFPRISSESQSSIAVQ</sequence>
<protein>
    <submittedName>
        <fullName evidence="1">Uncharacterized protein</fullName>
    </submittedName>
</protein>
<dbReference type="AlphaFoldDB" id="A0A284RJE1"/>
<evidence type="ECO:0000313" key="2">
    <source>
        <dbReference type="Proteomes" id="UP000219338"/>
    </source>
</evidence>
<dbReference type="EMBL" id="FUEG01000009">
    <property type="protein sequence ID" value="SJL08874.1"/>
    <property type="molecule type" value="Genomic_DNA"/>
</dbReference>
<dbReference type="Proteomes" id="UP000219338">
    <property type="component" value="Unassembled WGS sequence"/>
</dbReference>
<accession>A0A284RJE1</accession>
<name>A0A284RJE1_ARMOS</name>